<dbReference type="EMBL" id="JAAOZC010000001">
    <property type="protein sequence ID" value="NIJ06516.1"/>
    <property type="molecule type" value="Genomic_DNA"/>
</dbReference>
<evidence type="ECO:0000313" key="2">
    <source>
        <dbReference type="Proteomes" id="UP000727456"/>
    </source>
</evidence>
<name>A0ABX0TM40_9SPHN</name>
<dbReference type="RefSeq" id="WP_167071001.1">
    <property type="nucleotide sequence ID" value="NZ_JAAOZC010000001.1"/>
</dbReference>
<proteinExistence type="predicted"/>
<evidence type="ECO:0008006" key="3">
    <source>
        <dbReference type="Google" id="ProtNLM"/>
    </source>
</evidence>
<organism evidence="1 2">
    <name type="scientific">Sphingomonas vulcanisoli</name>
    <dbReference type="NCBI Taxonomy" id="1658060"/>
    <lineage>
        <taxon>Bacteria</taxon>
        <taxon>Pseudomonadati</taxon>
        <taxon>Pseudomonadota</taxon>
        <taxon>Alphaproteobacteria</taxon>
        <taxon>Sphingomonadales</taxon>
        <taxon>Sphingomonadaceae</taxon>
        <taxon>Sphingomonas</taxon>
    </lineage>
</organism>
<dbReference type="Proteomes" id="UP000727456">
    <property type="component" value="Unassembled WGS sequence"/>
</dbReference>
<gene>
    <name evidence="1" type="ORF">FHS31_000098</name>
</gene>
<comment type="caution">
    <text evidence="1">The sequence shown here is derived from an EMBL/GenBank/DDBJ whole genome shotgun (WGS) entry which is preliminary data.</text>
</comment>
<evidence type="ECO:0000313" key="1">
    <source>
        <dbReference type="EMBL" id="NIJ06516.1"/>
    </source>
</evidence>
<protein>
    <recommendedName>
        <fullName evidence="3">DUF2285 domain-containing protein</fullName>
    </recommendedName>
</protein>
<reference evidence="1 2" key="1">
    <citation type="submission" date="2020-03" db="EMBL/GenBank/DDBJ databases">
        <title>Genomic Encyclopedia of Type Strains, Phase III (KMG-III): the genomes of soil and plant-associated and newly described type strains.</title>
        <authorList>
            <person name="Whitman W."/>
        </authorList>
    </citation>
    <scope>NUCLEOTIDE SEQUENCE [LARGE SCALE GENOMIC DNA]</scope>
    <source>
        <strain evidence="1 2">CECT 8804</strain>
    </source>
</reference>
<keyword evidence="2" id="KW-1185">Reference proteome</keyword>
<accession>A0ABX0TM40</accession>
<sequence length="74" mass="8653">MSAIPAESESHAVRVAERLRHRWGDAAHSHAERWLTSADADGHWRKVDLLRAICTILIHRDRVTSRWRTQEYLP</sequence>